<keyword evidence="5 7" id="KW-1133">Transmembrane helix</keyword>
<feature type="transmembrane region" description="Helical" evidence="7">
    <location>
        <begin position="12"/>
        <end position="34"/>
    </location>
</feature>
<keyword evidence="4 7" id="KW-0812">Transmembrane</keyword>
<dbReference type="EMBL" id="JAPZVM010000001">
    <property type="protein sequence ID" value="MCZ8371449.1"/>
    <property type="molecule type" value="Genomic_DNA"/>
</dbReference>
<dbReference type="InterPro" id="IPR017475">
    <property type="entry name" value="EPS_sugar_tfrase"/>
</dbReference>
<feature type="transmembrane region" description="Helical" evidence="7">
    <location>
        <begin position="85"/>
        <end position="102"/>
    </location>
</feature>
<evidence type="ECO:0000256" key="7">
    <source>
        <dbReference type="SAM" id="Phobius"/>
    </source>
</evidence>
<dbReference type="GO" id="GO:0089702">
    <property type="term" value="F:undecaprenyl-phosphate glucose phosphotransferase activity"/>
    <property type="evidence" value="ECO:0007669"/>
    <property type="project" value="UniProtKB-EC"/>
</dbReference>
<dbReference type="NCBIfam" id="TIGR03023">
    <property type="entry name" value="WcaJ_sugtrans"/>
    <property type="match status" value="1"/>
</dbReference>
<reference evidence="9" key="1">
    <citation type="submission" date="2022-12" db="EMBL/GenBank/DDBJ databases">
        <title>Phocaeicola acetigenes sp. nov., isolated feces from a healthy human.</title>
        <authorList>
            <person name="Do H."/>
            <person name="Ha Y.B."/>
            <person name="Kim J.-S."/>
            <person name="Suh M.K."/>
            <person name="Kim H.S."/>
            <person name="Lee J.-S."/>
        </authorList>
    </citation>
    <scope>NUCLEOTIDE SEQUENCE</scope>
    <source>
        <strain evidence="9">KGMB11183</strain>
    </source>
</reference>
<evidence type="ECO:0000313" key="10">
    <source>
        <dbReference type="Proteomes" id="UP001141933"/>
    </source>
</evidence>
<sequence>MANYHHTTRYSGLIKTCVIFGDLCICGGLFILFYHWAMSQGNKVLNASLLQVDITLVLCYFICALKGGVVLHLRKVFTYQIVTRVFRTIIYFVFLSGILLSIGKYMNVFSWFFGGYILTLFICIATHRLIFRSIIKLIRLKGRNLNHVVLVGSTENNRELFHELTDDPSTGHRVYGYFDFEPNPEFSKECPYLGTPDQVCSYLQQHPEIHYLYCCLPSRYGHIILPIINYCENNLVHFYSVPNLHNYLQNRVYFNLIGNVPYLSLRPDPLSRIENKAMKRAFDIVFSLLFLCTLFPIILIIVTIITKITMPGPIFFRQKRNGLNDKEFYCYKFRSMKVNKEADTLQATKDDPRKTKWGNIMRKTNIDELPQFINVLLGDMSIVGPRPHMLKHTEEYSKLINKYMVRHFVKPGITGWSQVTGFRGETKELKDMEGRVHGDIWYIEHWSFGLDLYIIYRTVANAIHGEKNAY</sequence>
<keyword evidence="6 7" id="KW-0472">Membrane</keyword>
<comment type="similarity">
    <text evidence="2">Belongs to the bacterial sugar transferase family.</text>
</comment>
<evidence type="ECO:0000256" key="3">
    <source>
        <dbReference type="ARBA" id="ARBA00022679"/>
    </source>
</evidence>
<feature type="transmembrane region" description="Helical" evidence="7">
    <location>
        <begin position="281"/>
        <end position="305"/>
    </location>
</feature>
<evidence type="ECO:0000256" key="5">
    <source>
        <dbReference type="ARBA" id="ARBA00022989"/>
    </source>
</evidence>
<organism evidence="9 10">
    <name type="scientific">Phocaeicola acetigenes</name>
    <dbReference type="NCBI Taxonomy" id="3016083"/>
    <lineage>
        <taxon>Bacteria</taxon>
        <taxon>Pseudomonadati</taxon>
        <taxon>Bacteroidota</taxon>
        <taxon>Bacteroidia</taxon>
        <taxon>Bacteroidales</taxon>
        <taxon>Bacteroidaceae</taxon>
        <taxon>Phocaeicola</taxon>
    </lineage>
</organism>
<dbReference type="Pfam" id="PF13727">
    <property type="entry name" value="CoA_binding_3"/>
    <property type="match status" value="1"/>
</dbReference>
<proteinExistence type="inferred from homology"/>
<dbReference type="RefSeq" id="WP_269876473.1">
    <property type="nucleotide sequence ID" value="NZ_JAPZVM010000001.1"/>
</dbReference>
<feature type="transmembrane region" description="Helical" evidence="7">
    <location>
        <begin position="54"/>
        <end position="73"/>
    </location>
</feature>
<dbReference type="Proteomes" id="UP001141933">
    <property type="component" value="Unassembled WGS sequence"/>
</dbReference>
<dbReference type="PANTHER" id="PTHR30576">
    <property type="entry name" value="COLANIC BIOSYNTHESIS UDP-GLUCOSE LIPID CARRIER TRANSFERASE"/>
    <property type="match status" value="1"/>
</dbReference>
<feature type="transmembrane region" description="Helical" evidence="7">
    <location>
        <begin position="108"/>
        <end position="131"/>
    </location>
</feature>
<evidence type="ECO:0000256" key="6">
    <source>
        <dbReference type="ARBA" id="ARBA00023136"/>
    </source>
</evidence>
<gene>
    <name evidence="9" type="ORF">O6P32_01855</name>
</gene>
<evidence type="ECO:0000313" key="9">
    <source>
        <dbReference type="EMBL" id="MCZ8371449.1"/>
    </source>
</evidence>
<dbReference type="Pfam" id="PF02397">
    <property type="entry name" value="Bac_transf"/>
    <property type="match status" value="1"/>
</dbReference>
<keyword evidence="10" id="KW-1185">Reference proteome</keyword>
<dbReference type="InterPro" id="IPR017473">
    <property type="entry name" value="Undecaprenyl-P_gluc_Ptfrase"/>
</dbReference>
<keyword evidence="3 9" id="KW-0808">Transferase</keyword>
<dbReference type="PANTHER" id="PTHR30576:SF0">
    <property type="entry name" value="UNDECAPRENYL-PHOSPHATE N-ACETYLGALACTOSAMINYL 1-PHOSPHATE TRANSFERASE-RELATED"/>
    <property type="match status" value="1"/>
</dbReference>
<evidence type="ECO:0000256" key="2">
    <source>
        <dbReference type="ARBA" id="ARBA00006464"/>
    </source>
</evidence>
<comment type="subcellular location">
    <subcellularLocation>
        <location evidence="1">Membrane</location>
        <topology evidence="1">Multi-pass membrane protein</topology>
    </subcellularLocation>
</comment>
<dbReference type="Gene3D" id="3.40.50.720">
    <property type="entry name" value="NAD(P)-binding Rossmann-like Domain"/>
    <property type="match status" value="1"/>
</dbReference>
<feature type="domain" description="Bacterial sugar transferase" evidence="8">
    <location>
        <begin position="279"/>
        <end position="462"/>
    </location>
</feature>
<dbReference type="EC" id="2.7.8.31" evidence="9"/>
<protein>
    <submittedName>
        <fullName evidence="9">Undecaprenyl-phosphate glucose phosphotransferase</fullName>
        <ecNumber evidence="9">2.7.8.31</ecNumber>
    </submittedName>
</protein>
<evidence type="ECO:0000256" key="1">
    <source>
        <dbReference type="ARBA" id="ARBA00004141"/>
    </source>
</evidence>
<dbReference type="NCBIfam" id="TIGR03025">
    <property type="entry name" value="EPS_sugtrans"/>
    <property type="match status" value="1"/>
</dbReference>
<name>A0ABT4PEG3_9BACT</name>
<evidence type="ECO:0000259" key="8">
    <source>
        <dbReference type="Pfam" id="PF02397"/>
    </source>
</evidence>
<dbReference type="InterPro" id="IPR003362">
    <property type="entry name" value="Bact_transf"/>
</dbReference>
<accession>A0ABT4PEG3</accession>
<comment type="caution">
    <text evidence="9">The sequence shown here is derived from an EMBL/GenBank/DDBJ whole genome shotgun (WGS) entry which is preliminary data.</text>
</comment>
<evidence type="ECO:0000256" key="4">
    <source>
        <dbReference type="ARBA" id="ARBA00022692"/>
    </source>
</evidence>